<proteinExistence type="inferred from homology"/>
<dbReference type="NCBIfam" id="TIGR00020">
    <property type="entry name" value="prfB"/>
    <property type="match status" value="1"/>
</dbReference>
<protein>
    <recommendedName>
        <fullName evidence="4 5">Peptide chain release factor 2</fullName>
        <shortName evidence="4">RF-2</shortName>
    </recommendedName>
</protein>
<comment type="subcellular location">
    <subcellularLocation>
        <location evidence="4">Cytoplasm</location>
    </subcellularLocation>
</comment>
<evidence type="ECO:0000313" key="9">
    <source>
        <dbReference type="Proteomes" id="UP001595613"/>
    </source>
</evidence>
<dbReference type="PANTHER" id="PTHR43116">
    <property type="entry name" value="PEPTIDE CHAIN RELEASE FACTOR 2"/>
    <property type="match status" value="1"/>
</dbReference>
<dbReference type="PROSITE" id="PS00745">
    <property type="entry name" value="RF_PROK_I"/>
    <property type="match status" value="1"/>
</dbReference>
<dbReference type="InterPro" id="IPR004374">
    <property type="entry name" value="PrfB"/>
</dbReference>
<evidence type="ECO:0000256" key="6">
    <source>
        <dbReference type="SAM" id="Coils"/>
    </source>
</evidence>
<evidence type="ECO:0000256" key="3">
    <source>
        <dbReference type="ARBA" id="ARBA00022917"/>
    </source>
</evidence>
<dbReference type="Proteomes" id="UP001595613">
    <property type="component" value="Unassembled WGS sequence"/>
</dbReference>
<organism evidence="8 9">
    <name type="scientific">Devosia honganensis</name>
    <dbReference type="NCBI Taxonomy" id="1610527"/>
    <lineage>
        <taxon>Bacteria</taxon>
        <taxon>Pseudomonadati</taxon>
        <taxon>Pseudomonadota</taxon>
        <taxon>Alphaproteobacteria</taxon>
        <taxon>Hyphomicrobiales</taxon>
        <taxon>Devosiaceae</taxon>
        <taxon>Devosia</taxon>
    </lineage>
</organism>
<evidence type="ECO:0000256" key="5">
    <source>
        <dbReference type="NCBIfam" id="TIGR00020"/>
    </source>
</evidence>
<dbReference type="Gene3D" id="3.30.160.20">
    <property type="match status" value="1"/>
</dbReference>
<reference evidence="9" key="1">
    <citation type="journal article" date="2019" name="Int. J. Syst. Evol. Microbiol.">
        <title>The Global Catalogue of Microorganisms (GCM) 10K type strain sequencing project: providing services to taxonomists for standard genome sequencing and annotation.</title>
        <authorList>
            <consortium name="The Broad Institute Genomics Platform"/>
            <consortium name="The Broad Institute Genome Sequencing Center for Infectious Disease"/>
            <person name="Wu L."/>
            <person name="Ma J."/>
        </authorList>
    </citation>
    <scope>NUCLEOTIDE SEQUENCE [LARGE SCALE GENOMIC DNA]</scope>
    <source>
        <strain evidence="9">KCTC 42281</strain>
    </source>
</reference>
<dbReference type="PANTHER" id="PTHR43116:SF3">
    <property type="entry name" value="CLASS I PEPTIDE CHAIN RELEASE FACTOR"/>
    <property type="match status" value="1"/>
</dbReference>
<keyword evidence="6" id="KW-0175">Coiled coil</keyword>
<evidence type="ECO:0000256" key="4">
    <source>
        <dbReference type="HAMAP-Rule" id="MF_00094"/>
    </source>
</evidence>
<dbReference type="Pfam" id="PF00472">
    <property type="entry name" value="RF-1"/>
    <property type="match status" value="1"/>
</dbReference>
<dbReference type="RefSeq" id="WP_380097527.1">
    <property type="nucleotide sequence ID" value="NZ_JBHRYD010000011.1"/>
</dbReference>
<comment type="caution">
    <text evidence="8">The sequence shown here is derived from an EMBL/GenBank/DDBJ whole genome shotgun (WGS) entry which is preliminary data.</text>
</comment>
<feature type="modified residue" description="N5-methylglutamine" evidence="4">
    <location>
        <position position="250"/>
    </location>
</feature>
<keyword evidence="2 4" id="KW-0488">Methylation</keyword>
<dbReference type="InterPro" id="IPR000352">
    <property type="entry name" value="Pep_chain_release_fac_I"/>
</dbReference>
<sequence length="374" mass="41830">MRAETEKTVAEIEQVLTLLRRHLDWDTAQLRLDALNAQTESPEFWNDPENARTVMRERDNLDAAVTMVRALDTGVSDNVELIGLGEAEGDEEIVREAEEALAELRQTARRTQIETLLSGEVDGNDCYVEIHSGAGGTESQDWASMLLRMYTRWAERRKMKVETIELHDGEEAGIKSATILVKGHNAYGWMKTESGVHRLVRISPYDSAARRHTSFSSVWVYPVVDDSIDIEIRESDLKVDTYRSSGAGGQHVNTTDSAIRITHLPTGIIVACQQERSQHKNRATAMNMLKARLYEMELQKREEAANAQAASKTDIGWGHQIRSYVLQPYQMVKDLRTGVESGQPSVILDGDLDEFMEAALAQRVGVATDVSEDG</sequence>
<dbReference type="Pfam" id="PF03462">
    <property type="entry name" value="PCRF"/>
    <property type="match status" value="1"/>
</dbReference>
<keyword evidence="3 4" id="KW-0648">Protein biosynthesis</keyword>
<evidence type="ECO:0000259" key="7">
    <source>
        <dbReference type="PROSITE" id="PS00745"/>
    </source>
</evidence>
<dbReference type="InterPro" id="IPR045853">
    <property type="entry name" value="Pep_chain_release_fac_I_sf"/>
</dbReference>
<name>A0ABV7X214_9HYPH</name>
<dbReference type="HAMAP" id="MF_00094">
    <property type="entry name" value="Rel_fac_2"/>
    <property type="match status" value="1"/>
</dbReference>
<gene>
    <name evidence="4 8" type="primary">prfB</name>
    <name evidence="8" type="ORF">ACFOOL_12805</name>
</gene>
<evidence type="ECO:0000256" key="1">
    <source>
        <dbReference type="ARBA" id="ARBA00010835"/>
    </source>
</evidence>
<dbReference type="Gene3D" id="1.20.58.410">
    <property type="entry name" value="Release factor"/>
    <property type="match status" value="1"/>
</dbReference>
<feature type="coiled-coil region" evidence="6">
    <location>
        <begin position="87"/>
        <end position="114"/>
    </location>
</feature>
<dbReference type="Gene3D" id="3.30.70.1660">
    <property type="match status" value="1"/>
</dbReference>
<dbReference type="EMBL" id="JBHRYD010000011">
    <property type="protein sequence ID" value="MFC3705636.1"/>
    <property type="molecule type" value="Genomic_DNA"/>
</dbReference>
<keyword evidence="4" id="KW-0963">Cytoplasm</keyword>
<comment type="similarity">
    <text evidence="1 4">Belongs to the prokaryotic/mitochondrial release factor family.</text>
</comment>
<accession>A0ABV7X214</accession>
<dbReference type="SUPFAM" id="SSF75620">
    <property type="entry name" value="Release factor"/>
    <property type="match status" value="1"/>
</dbReference>
<feature type="domain" description="Prokaryotic-type class I peptide chain release factors" evidence="7">
    <location>
        <begin position="243"/>
        <end position="259"/>
    </location>
</feature>
<dbReference type="InterPro" id="IPR005139">
    <property type="entry name" value="PCRF"/>
</dbReference>
<evidence type="ECO:0000313" key="8">
    <source>
        <dbReference type="EMBL" id="MFC3705636.1"/>
    </source>
</evidence>
<comment type="PTM">
    <text evidence="4">Methylated by PrmC. Methylation increases the termination efficiency of RF2.</text>
</comment>
<keyword evidence="9" id="KW-1185">Reference proteome</keyword>
<comment type="function">
    <text evidence="4">Peptide chain release factor 2 directs the termination of translation in response to the peptide chain termination codons UGA and UAA.</text>
</comment>
<evidence type="ECO:0000256" key="2">
    <source>
        <dbReference type="ARBA" id="ARBA00022481"/>
    </source>
</evidence>
<dbReference type="SMART" id="SM00937">
    <property type="entry name" value="PCRF"/>
    <property type="match status" value="1"/>
</dbReference>